<feature type="compositionally biased region" description="Basic and acidic residues" evidence="1">
    <location>
        <begin position="303"/>
        <end position="314"/>
    </location>
</feature>
<dbReference type="SMART" id="SM01052">
    <property type="entry name" value="CAP_GLY"/>
    <property type="match status" value="1"/>
</dbReference>
<protein>
    <submittedName>
        <fullName evidence="3">CAP GLY domain containing protein</fullName>
    </submittedName>
</protein>
<sequence>HEGHSLSISAGPQPVVTFTEYIGSPVCISGEKKGRLRYVGVVHDREGIFCGVELDEPIGHHDGCFAGRRYFQTAPCHAVFAPVNSVEIILEKEGGPESCVLATVEHHSDTHVLHSSQMMESCELIEDVQPLLISSYYFEDSQTDQAALPVSLNTTFTISNDSVEDVQMETRTAPLVNPIEGGSKKDEYKASNLSGKDEADKRPDNSAPKQVFPAINTNCYEIRSKNELDTPVVDSMPASAAVGDPVGQYGMTVFGSTIVEDASGHSSSRCVIAGKAVATPPFGSEGTPSPCGSLERAQGAKSGLEKRKPERREGSMVTNSKSAKMDSSSSRNGLLKTKNGSLNGQALSQNLPARPPAKPSKHAEIMAKLRESIKLDKDRPKKEVKSRIGLPNPKTLTAPPTRAAEKENRKLCDFLAFSFFLLLSAGADRPTLPLRDSCTFGRKNPVLDAVPSEDTPQLSNCFSCARRSHFHNWHVTFLANVRSRSFASCLNTIKSYAAVGIGTDGNGYAWHPNSFYHNKPPLWADVLKLLFDLGRFLQANRAAY</sequence>
<evidence type="ECO:0000313" key="4">
    <source>
        <dbReference type="Proteomes" id="UP000030665"/>
    </source>
</evidence>
<feature type="compositionally biased region" description="Basic and acidic residues" evidence="1">
    <location>
        <begin position="361"/>
        <end position="386"/>
    </location>
</feature>
<dbReference type="STRING" id="36087.A0A077Z1I0"/>
<feature type="compositionally biased region" description="Polar residues" evidence="1">
    <location>
        <begin position="338"/>
        <end position="351"/>
    </location>
</feature>
<accession>A0A077Z1I0</accession>
<name>A0A077Z1I0_TRITR</name>
<dbReference type="PANTHER" id="PTHR18916">
    <property type="entry name" value="DYNACTIN 1-RELATED MICROTUBULE-BINDING"/>
    <property type="match status" value="1"/>
</dbReference>
<evidence type="ECO:0000259" key="2">
    <source>
        <dbReference type="PROSITE" id="PS50245"/>
    </source>
</evidence>
<dbReference type="SUPFAM" id="SSF74924">
    <property type="entry name" value="Cap-Gly domain"/>
    <property type="match status" value="1"/>
</dbReference>
<dbReference type="Pfam" id="PF01302">
    <property type="entry name" value="CAP_GLY"/>
    <property type="match status" value="1"/>
</dbReference>
<keyword evidence="4" id="KW-1185">Reference proteome</keyword>
<reference evidence="3" key="2">
    <citation type="submission" date="2014-03" db="EMBL/GenBank/DDBJ databases">
        <title>The whipworm genome and dual-species transcriptomics of an intimate host-pathogen interaction.</title>
        <authorList>
            <person name="Foth B.J."/>
            <person name="Tsai I.J."/>
            <person name="Reid A.J."/>
            <person name="Bancroft A.J."/>
            <person name="Nichol S."/>
            <person name="Tracey A."/>
            <person name="Holroyd N."/>
            <person name="Cotton J.A."/>
            <person name="Stanley E.J."/>
            <person name="Zarowiecki M."/>
            <person name="Liu J.Z."/>
            <person name="Huckvale T."/>
            <person name="Cooper P.J."/>
            <person name="Grencis R.K."/>
            <person name="Berriman M."/>
        </authorList>
    </citation>
    <scope>NUCLEOTIDE SEQUENCE [LARGE SCALE GENOMIC DNA]</scope>
</reference>
<feature type="compositionally biased region" description="Low complexity" evidence="1">
    <location>
        <begin position="320"/>
        <end position="330"/>
    </location>
</feature>
<feature type="region of interest" description="Disordered" evidence="1">
    <location>
        <begin position="279"/>
        <end position="403"/>
    </location>
</feature>
<feature type="region of interest" description="Disordered" evidence="1">
    <location>
        <begin position="171"/>
        <end position="210"/>
    </location>
</feature>
<dbReference type="InterPro" id="IPR000938">
    <property type="entry name" value="CAP-Gly_domain"/>
</dbReference>
<feature type="compositionally biased region" description="Basic and acidic residues" evidence="1">
    <location>
        <begin position="182"/>
        <end position="204"/>
    </location>
</feature>
<proteinExistence type="predicted"/>
<reference evidence="3" key="1">
    <citation type="submission" date="2014-01" db="EMBL/GenBank/DDBJ databases">
        <authorList>
            <person name="Aslett M."/>
        </authorList>
    </citation>
    <scope>NUCLEOTIDE SEQUENCE</scope>
</reference>
<feature type="domain" description="CAP-Gly" evidence="2">
    <location>
        <begin position="40"/>
        <end position="82"/>
    </location>
</feature>
<gene>
    <name evidence="3" type="ORF">TTRE_0000261201</name>
</gene>
<dbReference type="Gene3D" id="2.30.30.190">
    <property type="entry name" value="CAP Gly-rich-like domain"/>
    <property type="match status" value="1"/>
</dbReference>
<dbReference type="PROSITE" id="PS50245">
    <property type="entry name" value="CAP_GLY_2"/>
    <property type="match status" value="1"/>
</dbReference>
<evidence type="ECO:0000313" key="3">
    <source>
        <dbReference type="EMBL" id="CDW54342.1"/>
    </source>
</evidence>
<dbReference type="AlphaFoldDB" id="A0A077Z1I0"/>
<feature type="non-terminal residue" evidence="3">
    <location>
        <position position="1"/>
    </location>
</feature>
<organism evidence="3 4">
    <name type="scientific">Trichuris trichiura</name>
    <name type="common">Whipworm</name>
    <name type="synonym">Trichocephalus trichiurus</name>
    <dbReference type="NCBI Taxonomy" id="36087"/>
    <lineage>
        <taxon>Eukaryota</taxon>
        <taxon>Metazoa</taxon>
        <taxon>Ecdysozoa</taxon>
        <taxon>Nematoda</taxon>
        <taxon>Enoplea</taxon>
        <taxon>Dorylaimia</taxon>
        <taxon>Trichinellida</taxon>
        <taxon>Trichuridae</taxon>
        <taxon>Trichuris</taxon>
    </lineage>
</organism>
<dbReference type="Proteomes" id="UP000030665">
    <property type="component" value="Unassembled WGS sequence"/>
</dbReference>
<dbReference type="OrthoDB" id="2130750at2759"/>
<dbReference type="EMBL" id="HG805892">
    <property type="protein sequence ID" value="CDW54342.1"/>
    <property type="molecule type" value="Genomic_DNA"/>
</dbReference>
<dbReference type="InterPro" id="IPR036859">
    <property type="entry name" value="CAP-Gly_dom_sf"/>
</dbReference>
<evidence type="ECO:0000256" key="1">
    <source>
        <dbReference type="SAM" id="MobiDB-lite"/>
    </source>
</evidence>